<proteinExistence type="predicted"/>
<feature type="region of interest" description="Disordered" evidence="1">
    <location>
        <begin position="1"/>
        <end position="93"/>
    </location>
</feature>
<feature type="compositionally biased region" description="Basic residues" evidence="1">
    <location>
        <begin position="69"/>
        <end position="78"/>
    </location>
</feature>
<reference evidence="2 3" key="1">
    <citation type="journal article" date="2018" name="IMA Fungus">
        <title>IMA Genome-F 9: Draft genome sequence of Annulohypoxylon stygium, Aspergillus mulundensis, Berkeleyomyces basicola (syn. Thielaviopsis basicola), Ceratocystis smalleyi, two Cercospora beticola strains, Coleophoma cylindrospora, Fusarium fracticaudum, Phialophora cf. hyalina, and Morchella septimelata.</title>
        <authorList>
            <person name="Wingfield B.D."/>
            <person name="Bills G.F."/>
            <person name="Dong Y."/>
            <person name="Huang W."/>
            <person name="Nel W.J."/>
            <person name="Swalarsk-Parry B.S."/>
            <person name="Vaghefi N."/>
            <person name="Wilken P.M."/>
            <person name="An Z."/>
            <person name="de Beer Z.W."/>
            <person name="De Vos L."/>
            <person name="Chen L."/>
            <person name="Duong T.A."/>
            <person name="Gao Y."/>
            <person name="Hammerbacher A."/>
            <person name="Kikkert J.R."/>
            <person name="Li Y."/>
            <person name="Li H."/>
            <person name="Li K."/>
            <person name="Li Q."/>
            <person name="Liu X."/>
            <person name="Ma X."/>
            <person name="Naidoo K."/>
            <person name="Pethybridge S.J."/>
            <person name="Sun J."/>
            <person name="Steenkamp E.T."/>
            <person name="van der Nest M.A."/>
            <person name="van Wyk S."/>
            <person name="Wingfield M.J."/>
            <person name="Xiong C."/>
            <person name="Yue Q."/>
            <person name="Zhang X."/>
        </authorList>
    </citation>
    <scope>NUCLEOTIDE SEQUENCE [LARGE SCALE GENOMIC DNA]</scope>
    <source>
        <strain evidence="2 3">BP5796</strain>
    </source>
</reference>
<sequence>MAATPSHLIPSPVPETEGTLPNTSSTRRGQQASAPLPSAQRHSNVGTRHTDAAWLWGSEGGNTGVLPSMKKKKGRERRKGSEESAAKAKRKKATDMQAIIIIEATDVRLRRRTTSDAFNRVDAPPPPGPARQVDQAVSPRTLAVDRAGATSQP</sequence>
<dbReference type="AlphaFoldDB" id="A0A3D8QFD6"/>
<organism evidence="2 3">
    <name type="scientific">Coleophoma crateriformis</name>
    <dbReference type="NCBI Taxonomy" id="565419"/>
    <lineage>
        <taxon>Eukaryota</taxon>
        <taxon>Fungi</taxon>
        <taxon>Dikarya</taxon>
        <taxon>Ascomycota</taxon>
        <taxon>Pezizomycotina</taxon>
        <taxon>Leotiomycetes</taxon>
        <taxon>Helotiales</taxon>
        <taxon>Dermateaceae</taxon>
        <taxon>Coleophoma</taxon>
    </lineage>
</organism>
<dbReference type="EMBL" id="PDLN01000019">
    <property type="protein sequence ID" value="RDW60134.1"/>
    <property type="molecule type" value="Genomic_DNA"/>
</dbReference>
<evidence type="ECO:0000313" key="3">
    <source>
        <dbReference type="Proteomes" id="UP000256328"/>
    </source>
</evidence>
<evidence type="ECO:0000256" key="1">
    <source>
        <dbReference type="SAM" id="MobiDB-lite"/>
    </source>
</evidence>
<dbReference type="Proteomes" id="UP000256328">
    <property type="component" value="Unassembled WGS sequence"/>
</dbReference>
<comment type="caution">
    <text evidence="2">The sequence shown here is derived from an EMBL/GenBank/DDBJ whole genome shotgun (WGS) entry which is preliminary data.</text>
</comment>
<feature type="region of interest" description="Disordered" evidence="1">
    <location>
        <begin position="115"/>
        <end position="153"/>
    </location>
</feature>
<keyword evidence="3" id="KW-1185">Reference proteome</keyword>
<feature type="compositionally biased region" description="Polar residues" evidence="1">
    <location>
        <begin position="19"/>
        <end position="33"/>
    </location>
</feature>
<name>A0A3D8QFD6_9HELO</name>
<evidence type="ECO:0000313" key="2">
    <source>
        <dbReference type="EMBL" id="RDW60134.1"/>
    </source>
</evidence>
<gene>
    <name evidence="2" type="ORF">BP5796_11740</name>
</gene>
<accession>A0A3D8QFD6</accession>
<protein>
    <submittedName>
        <fullName evidence="2">Uncharacterized protein</fullName>
    </submittedName>
</protein>